<evidence type="ECO:0000313" key="2">
    <source>
        <dbReference type="Proteomes" id="UP000886667"/>
    </source>
</evidence>
<name>A0A9E4U2F9_9GAMM</name>
<dbReference type="AlphaFoldDB" id="A0A9E4U2F9"/>
<evidence type="ECO:0000313" key="1">
    <source>
        <dbReference type="EMBL" id="MCG7945005.1"/>
    </source>
</evidence>
<protein>
    <submittedName>
        <fullName evidence="1">Uncharacterized protein</fullName>
    </submittedName>
</protein>
<sequence>MTLTTMLFLAMTGSVILLKIGLIAFALLLLVRGTMRAAHPGSMDPNYAELPLEARLQGSYKP</sequence>
<reference evidence="1" key="1">
    <citation type="journal article" date="2021" name="Proc. Natl. Acad. Sci. U.S.A.">
        <title>Global biogeography of chemosynthetic symbionts reveals both localized and globally distributed symbiont groups. .</title>
        <authorList>
            <person name="Osvatic J.T."/>
            <person name="Wilkins L.G.E."/>
            <person name="Leibrecht L."/>
            <person name="Leray M."/>
            <person name="Zauner S."/>
            <person name="Polzin J."/>
            <person name="Camacho Y."/>
            <person name="Gros O."/>
            <person name="van Gils J.A."/>
            <person name="Eisen J.A."/>
            <person name="Petersen J.M."/>
            <person name="Yuen B."/>
        </authorList>
    </citation>
    <scope>NUCLEOTIDE SEQUENCE</scope>
    <source>
        <strain evidence="1">MAGclacostrist064TRANS</strain>
    </source>
</reference>
<dbReference type="Proteomes" id="UP000886667">
    <property type="component" value="Unassembled WGS sequence"/>
</dbReference>
<comment type="caution">
    <text evidence="1">The sequence shown here is derived from an EMBL/GenBank/DDBJ whole genome shotgun (WGS) entry which is preliminary data.</text>
</comment>
<accession>A0A9E4U2F9</accession>
<dbReference type="EMBL" id="JAEPCM010000018">
    <property type="protein sequence ID" value="MCG7945005.1"/>
    <property type="molecule type" value="Genomic_DNA"/>
</dbReference>
<organism evidence="1 2">
    <name type="scientific">Candidatus Thiodiazotropha taylori</name>
    <dbReference type="NCBI Taxonomy" id="2792791"/>
    <lineage>
        <taxon>Bacteria</taxon>
        <taxon>Pseudomonadati</taxon>
        <taxon>Pseudomonadota</taxon>
        <taxon>Gammaproteobacteria</taxon>
        <taxon>Chromatiales</taxon>
        <taxon>Sedimenticolaceae</taxon>
        <taxon>Candidatus Thiodiazotropha</taxon>
    </lineage>
</organism>
<gene>
    <name evidence="1" type="ORF">JAZ07_01520</name>
</gene>
<proteinExistence type="predicted"/>